<reference evidence="1" key="1">
    <citation type="submission" date="2011-04" db="EMBL/GenBank/DDBJ databases">
        <title>Evolution of plant cell wall degrading machinery underlies the functional diversity of forest fungi.</title>
        <authorList>
            <consortium name="US DOE Joint Genome Institute (JGI-PGF)"/>
            <person name="Eastwood D.C."/>
            <person name="Floudas D."/>
            <person name="Binder M."/>
            <person name="Majcherczyk A."/>
            <person name="Schneider P."/>
            <person name="Aerts A."/>
            <person name="Asiegbu F.O."/>
            <person name="Baker S.E."/>
            <person name="Barry K."/>
            <person name="Bendiksby M."/>
            <person name="Blumentritt M."/>
            <person name="Coutinho P.M."/>
            <person name="Cullen D."/>
            <person name="Cullen D."/>
            <person name="Gathman A."/>
            <person name="Goodell B."/>
            <person name="Henrissat B."/>
            <person name="Ihrmark K."/>
            <person name="Kauserud H."/>
            <person name="Kohler A."/>
            <person name="LaButti K."/>
            <person name="Lapidus A."/>
            <person name="Lavin J.L."/>
            <person name="Lee Y.-H."/>
            <person name="Lindquist E."/>
            <person name="Lilly W."/>
            <person name="Lucas S."/>
            <person name="Morin E."/>
            <person name="Murat C."/>
            <person name="Oguiza J.A."/>
            <person name="Park J."/>
            <person name="Pisabarro A.G."/>
            <person name="Riley R."/>
            <person name="Rosling A."/>
            <person name="Salamov A."/>
            <person name="Schmidt O."/>
            <person name="Schmutz J."/>
            <person name="Skrede I."/>
            <person name="Stenlid J."/>
            <person name="Wiebenga A."/>
            <person name="Xie X."/>
            <person name="Kues U."/>
            <person name="Hibbett D.S."/>
            <person name="Hoffmeister D."/>
            <person name="Hogberg N."/>
            <person name="Martin F."/>
            <person name="Grigoriev I.V."/>
            <person name="Watkinson S.C."/>
        </authorList>
    </citation>
    <scope>NUCLEOTIDE SEQUENCE</scope>
    <source>
        <strain evidence="1">S7.9</strain>
    </source>
</reference>
<dbReference type="HOGENOM" id="CLU_2086248_0_0_1"/>
<dbReference type="KEGG" id="sla:SERLADRAFT_404829"/>
<dbReference type="AlphaFoldDB" id="F8NFF1"/>
<protein>
    <submittedName>
        <fullName evidence="1">Uncharacterized protein</fullName>
    </submittedName>
</protein>
<dbReference type="RefSeq" id="XP_007312714.1">
    <property type="nucleotide sequence ID" value="XM_007312652.1"/>
</dbReference>
<proteinExistence type="predicted"/>
<dbReference type="EMBL" id="GL945428">
    <property type="protein sequence ID" value="EGO30830.1"/>
    <property type="molecule type" value="Genomic_DNA"/>
</dbReference>
<dbReference type="OrthoDB" id="2668355at2759"/>
<dbReference type="GeneID" id="18812504"/>
<sequence>MLLNLPISFLPLWSNFNPYNMQCWVEVMNKIECWLLLKVVDRHSLEWKWGGETVWMVYVLAYLEFPFGQWTCWSPKISPEGYFLEGWVAKGALPSWDDSKGLSEDTDFISVRGAIWDKFQETVFMVFAGGVVSPDSS</sequence>
<evidence type="ECO:0000313" key="1">
    <source>
        <dbReference type="EMBL" id="EGO30830.1"/>
    </source>
</evidence>
<gene>
    <name evidence="1" type="ORF">SERLADRAFT_404829</name>
</gene>
<organism>
    <name type="scientific">Serpula lacrymans var. lacrymans (strain S7.9)</name>
    <name type="common">Dry rot fungus</name>
    <dbReference type="NCBI Taxonomy" id="578457"/>
    <lineage>
        <taxon>Eukaryota</taxon>
        <taxon>Fungi</taxon>
        <taxon>Dikarya</taxon>
        <taxon>Basidiomycota</taxon>
        <taxon>Agaricomycotina</taxon>
        <taxon>Agaricomycetes</taxon>
        <taxon>Agaricomycetidae</taxon>
        <taxon>Boletales</taxon>
        <taxon>Coniophorineae</taxon>
        <taxon>Serpulaceae</taxon>
        <taxon>Serpula</taxon>
    </lineage>
</organism>
<accession>F8NFF1</accession>
<name>F8NFF1_SERL9</name>
<dbReference type="Proteomes" id="UP000008064">
    <property type="component" value="Unassembled WGS sequence"/>
</dbReference>